<dbReference type="Pfam" id="PF12878">
    <property type="entry name" value="SICA_beta"/>
    <property type="match status" value="2"/>
</dbReference>
<dbReference type="InterPro" id="IPR024285">
    <property type="entry name" value="SICA_extracell_b"/>
</dbReference>
<gene>
    <name evidence="5" type="ORF">PCOAH_00028310</name>
</gene>
<keyword evidence="2" id="KW-1133">Transmembrane helix</keyword>
<protein>
    <submittedName>
        <fullName evidence="5">SICA antigen</fullName>
    </submittedName>
</protein>
<dbReference type="EMBL" id="CP016248">
    <property type="protein sequence ID" value="ANQ08658.1"/>
    <property type="molecule type" value="Genomic_DNA"/>
</dbReference>
<feature type="compositionally biased region" description="Basic and acidic residues" evidence="1">
    <location>
        <begin position="7"/>
        <end position="26"/>
    </location>
</feature>
<dbReference type="KEGG" id="pcot:PCOAH_00028310"/>
<feature type="compositionally biased region" description="Polar residues" evidence="1">
    <location>
        <begin position="836"/>
        <end position="846"/>
    </location>
</feature>
<dbReference type="Pfam" id="PF12879">
    <property type="entry name" value="SICA_C"/>
    <property type="match status" value="1"/>
</dbReference>
<reference evidence="6" key="1">
    <citation type="submission" date="2016-06" db="EMBL/GenBank/DDBJ databases">
        <title>First high quality genome sequence of Plasmodium coatneyi using continuous long reads from single molecule, real-time sequencing.</title>
        <authorList>
            <person name="Chien J.-T."/>
            <person name="Pakala S.B."/>
            <person name="Geraldo J.A."/>
            <person name="Lapp S.A."/>
            <person name="Barnwell J.W."/>
            <person name="Kissinger J.C."/>
            <person name="Galinski M.R."/>
            <person name="Humphrey J.C."/>
        </authorList>
    </citation>
    <scope>NUCLEOTIDE SEQUENCE [LARGE SCALE GENOMIC DNA]</scope>
    <source>
        <strain evidence="6">Hackeri</strain>
    </source>
</reference>
<feature type="compositionally biased region" description="Polar residues" evidence="1">
    <location>
        <begin position="31"/>
        <end position="40"/>
    </location>
</feature>
<sequence length="1048" mass="117753">MAPPKTSEYEQDHTKVEEEAGDDAAHGLRTAASSAESASNKVHGRRKRDTIYIVGGGIPGVRVKHVPNEGQGKHDLILEFGGRRDLNHLTQPTYRHDYDGDVTCGKPQLQQSLKTLIENWHKDRNKQNREWDQVWEEIEGRVELLSEDISKHKESMKKYCNDPSVKGKTWTEADSNACMLITAGLKHIYEIKEDTGKNGEQARKNNRTFRATAACIILNELIKKLEKKAKSCTQIISIKEGIKQAFKVSKEIKKAVCDNDFDCFECTQQQDYSNCTMNKERVGEKLKTKIDKDEKIKEALGEIYPPSDPNSPTGTATIGEWFTQFSTNVTEKDKEQYEELGALLALCEQNEDEESSGKWDREKYGSFCEIMIKNIILTTAVPKQYKNEKGKTSCQKIVKGIPVCDLLKVWMYYMPFFCAPKEVIEEALSQVKTVREALNKNQNYVHCTYDDALKIPYGGGNDMGSEAYDLFGTSTLYNMMKKTTNKKEWCKNAPAGAPVARADKDTPDRVVPSDDASNKFKEIVEQLEEVLEQEEKATSPAKSPSVDDCNGKTSCEFVKCIADEWARIRSHGPSKKPESDVWNDFPDILKSLSNAMTNGQGTNEKECEGINVADSTKEEANKKACNYIVKGLTYIYGIDLSYDSVKQANPYLNKRFQQTMACLLLNEFAKQMKSKCPDSKAGIDKGFESWEQIKGKKCTNTSYPCVDCKWEEGDYSDCTIGNEQVKDKVKGILDTNDNIKKTLEDICKKDAPPEKTEKTQDTVQQPSEEDDDEPPPLPAVPNGDQDEPSVDPGPVPGGEPHAEAEPIPGNTDPNQSPQEPAAAGDTHLGAGGASSIPDTPSPSKLTSKIDLPTSYLPLIPSVTGILVMSYLLWKYFAFLGKRRKRYRRAHQVNGPTIQEQLLAYVEEGGPHEYYIVKERKPRSTPMKRRKKRGVRRRAGRCGVRRRMIIDIHLEVLNECQKGDLHSKKEDFFKILVQEFMGSEFIKEEPVPQEQVQDSCSAFRVNFPMEQVPSSDSGFSEEDFIPKEDVPVEQVPCSDSGFRGGRLCS</sequence>
<name>A0A1B1E0V8_9APIC</name>
<dbReference type="GeneID" id="30909559"/>
<feature type="region of interest" description="Disordered" evidence="1">
    <location>
        <begin position="745"/>
        <end position="849"/>
    </location>
</feature>
<keyword evidence="6" id="KW-1185">Reference proteome</keyword>
<evidence type="ECO:0000259" key="4">
    <source>
        <dbReference type="Pfam" id="PF12879"/>
    </source>
</evidence>
<dbReference type="AlphaFoldDB" id="A0A1B1E0V8"/>
<accession>A0A1B1E0V8</accession>
<evidence type="ECO:0000313" key="5">
    <source>
        <dbReference type="EMBL" id="ANQ08658.1"/>
    </source>
</evidence>
<feature type="transmembrane region" description="Helical" evidence="2">
    <location>
        <begin position="855"/>
        <end position="878"/>
    </location>
</feature>
<feature type="domain" description="Schizont-infected cell agglutination extracellular beta" evidence="3">
    <location>
        <begin position="555"/>
        <end position="720"/>
    </location>
</feature>
<dbReference type="RefSeq" id="XP_019915353.1">
    <property type="nucleotide sequence ID" value="XM_020059636.1"/>
</dbReference>
<dbReference type="Proteomes" id="UP000092716">
    <property type="component" value="Chromosome 10"/>
</dbReference>
<dbReference type="InterPro" id="IPR024288">
    <property type="entry name" value="SICA_C"/>
</dbReference>
<organism evidence="5 6">
    <name type="scientific">Plasmodium coatneyi</name>
    <dbReference type="NCBI Taxonomy" id="208452"/>
    <lineage>
        <taxon>Eukaryota</taxon>
        <taxon>Sar</taxon>
        <taxon>Alveolata</taxon>
        <taxon>Apicomplexa</taxon>
        <taxon>Aconoidasida</taxon>
        <taxon>Haemosporida</taxon>
        <taxon>Plasmodiidae</taxon>
        <taxon>Plasmodium</taxon>
    </lineage>
</organism>
<keyword evidence="2" id="KW-0472">Membrane</keyword>
<evidence type="ECO:0000256" key="2">
    <source>
        <dbReference type="SAM" id="Phobius"/>
    </source>
</evidence>
<feature type="domain" description="Schizont-infected cell agglutination extracellular beta" evidence="3">
    <location>
        <begin position="111"/>
        <end position="276"/>
    </location>
</feature>
<feature type="region of interest" description="Disordered" evidence="1">
    <location>
        <begin position="1"/>
        <end position="45"/>
    </location>
</feature>
<evidence type="ECO:0000313" key="6">
    <source>
        <dbReference type="Proteomes" id="UP000092716"/>
    </source>
</evidence>
<keyword evidence="2" id="KW-0812">Transmembrane</keyword>
<dbReference type="VEuPathDB" id="PlasmoDB:PCOAH_00028310"/>
<feature type="domain" description="Schizont-infected cell agglutination C-terminal" evidence="4">
    <location>
        <begin position="874"/>
        <end position="1018"/>
    </location>
</feature>
<evidence type="ECO:0000256" key="1">
    <source>
        <dbReference type="SAM" id="MobiDB-lite"/>
    </source>
</evidence>
<evidence type="ECO:0000259" key="3">
    <source>
        <dbReference type="Pfam" id="PF12878"/>
    </source>
</evidence>
<feature type="compositionally biased region" description="Basic and acidic residues" evidence="1">
    <location>
        <begin position="745"/>
        <end position="760"/>
    </location>
</feature>
<proteinExistence type="predicted"/>